<sequence length="266" mass="30800">MTKESLQWDANISSRNPILAQLAGLMNLSWSQWPSISQLNERFNPAISGAELTVRFIDDAEFLALNCYYEQAVAQAKVPTRYANWHDFFGAIIWFLFPQTKSLLTRLHMEDINAHGLKRTPRRDRITHFDECGLVLAVVNKEEAQTLLQHHQWHSLFIEQRARFGQDWQPFIFGHALYEQALTPFIGLTAKCIVIEVEADFFLLSRTEQYAQLDPLLADNIDHSALFDTPRPLLPLPLLGIPGWWPANEDATFYDNQDYFRPARNR</sequence>
<organism evidence="1 2">
    <name type="scientific">Oceanisphaera avium</name>
    <dbReference type="NCBI Taxonomy" id="1903694"/>
    <lineage>
        <taxon>Bacteria</taxon>
        <taxon>Pseudomonadati</taxon>
        <taxon>Pseudomonadota</taxon>
        <taxon>Gammaproteobacteria</taxon>
        <taxon>Aeromonadales</taxon>
        <taxon>Aeromonadaceae</taxon>
        <taxon>Oceanisphaera</taxon>
    </lineage>
</organism>
<dbReference type="Pfam" id="PF11227">
    <property type="entry name" value="DUF3025"/>
    <property type="match status" value="1"/>
</dbReference>
<evidence type="ECO:0008006" key="3">
    <source>
        <dbReference type="Google" id="ProtNLM"/>
    </source>
</evidence>
<accession>A0A1Y0CV68</accession>
<dbReference type="Proteomes" id="UP000243793">
    <property type="component" value="Chromosome"/>
</dbReference>
<evidence type="ECO:0000313" key="2">
    <source>
        <dbReference type="Proteomes" id="UP000243793"/>
    </source>
</evidence>
<dbReference type="KEGG" id="ocm:CBP12_02970"/>
<dbReference type="RefSeq" id="WP_086962804.1">
    <property type="nucleotide sequence ID" value="NZ_CP021376.1"/>
</dbReference>
<gene>
    <name evidence="1" type="ORF">CBP12_02970</name>
</gene>
<protein>
    <recommendedName>
        <fullName evidence="3">DUF3025 domain-containing protein</fullName>
    </recommendedName>
</protein>
<reference evidence="2" key="1">
    <citation type="submission" date="2017-05" db="EMBL/GenBank/DDBJ databases">
        <authorList>
            <person name="Sung H."/>
        </authorList>
    </citation>
    <scope>NUCLEOTIDE SEQUENCE [LARGE SCALE GENOMIC DNA]</scope>
    <source>
        <strain evidence="2">AMac2203</strain>
    </source>
</reference>
<keyword evidence="2" id="KW-1185">Reference proteome</keyword>
<dbReference type="EMBL" id="CP021376">
    <property type="protein sequence ID" value="ART79233.1"/>
    <property type="molecule type" value="Genomic_DNA"/>
</dbReference>
<dbReference type="AlphaFoldDB" id="A0A1Y0CV68"/>
<name>A0A1Y0CV68_9GAMM</name>
<proteinExistence type="predicted"/>
<evidence type="ECO:0000313" key="1">
    <source>
        <dbReference type="EMBL" id="ART79233.1"/>
    </source>
</evidence>
<dbReference type="InterPro" id="IPR021390">
    <property type="entry name" value="DUF3025"/>
</dbReference>
<dbReference type="OrthoDB" id="5292474at2"/>